<protein>
    <submittedName>
        <fullName evidence="3">Metalloprotease, putative</fullName>
    </submittedName>
</protein>
<dbReference type="OMA" id="CPYQYQN"/>
<evidence type="ECO:0000313" key="3">
    <source>
        <dbReference type="EMBL" id="ELP83449.1"/>
    </source>
</evidence>
<dbReference type="RefSeq" id="XP_004182795.1">
    <property type="nucleotide sequence ID" value="XM_004182747.1"/>
</dbReference>
<proteinExistence type="inferred from homology"/>
<dbReference type="InterPro" id="IPR011765">
    <property type="entry name" value="Pept_M16_N"/>
</dbReference>
<dbReference type="PANTHER" id="PTHR11851">
    <property type="entry name" value="METALLOPROTEASE"/>
    <property type="match status" value="1"/>
</dbReference>
<dbReference type="AlphaFoldDB" id="A0A0A1TU63"/>
<keyword evidence="3" id="KW-0378">Hydrolase</keyword>
<dbReference type="SUPFAM" id="SSF63411">
    <property type="entry name" value="LuxS/MPP-like metallohydrolase"/>
    <property type="match status" value="1"/>
</dbReference>
<accession>A0A0A1TU63</accession>
<evidence type="ECO:0000259" key="2">
    <source>
        <dbReference type="Pfam" id="PF00675"/>
    </source>
</evidence>
<sequence>MLGRLSPSHTVILHKLTNGVKMLGVVMSGYNRVSSVVHIPTGSFDDPPQRDGLSHFTEHVLLRGNAEYPVSALYRMNQSEKLLVSGSTSREYTQFLSESNKGTRDLSVMLNMVTAPRFKNEVVEYEKQIVSAERRQVSKEKSSVYVQRVHEELFGKSTAFGHDILGSEESVRSFSAEDVSKFYNQKYRIGQCLFGVLAGDQHTVNNVFQVVERALSEYCCSNAHSYKIVSHSSHNHSLIRHPKCCDHNKCIIRKTTEESMTVADVTAYVLNRENEAFHIPYKSVDIVISTKDIAKNTICVNDEVIQSYLNDVRTHFHRTPLSVLNYYLQFVFSFIASTEITSRKATRAQFIERNFAVEDEAERVRAISKGSLERYLLGKFE</sequence>
<keyword evidence="4" id="KW-1185">Reference proteome</keyword>
<evidence type="ECO:0000313" key="4">
    <source>
        <dbReference type="Proteomes" id="UP000014680"/>
    </source>
</evidence>
<dbReference type="GO" id="GO:0006508">
    <property type="term" value="P:proteolysis"/>
    <property type="evidence" value="ECO:0007669"/>
    <property type="project" value="UniProtKB-KW"/>
</dbReference>
<dbReference type="InterPro" id="IPR011249">
    <property type="entry name" value="Metalloenz_LuxS/M16"/>
</dbReference>
<name>A0A0A1TU63_ENTIV</name>
<reference evidence="3 4" key="1">
    <citation type="submission" date="2012-10" db="EMBL/GenBank/DDBJ databases">
        <authorList>
            <person name="Zafar N."/>
            <person name="Inman J."/>
            <person name="Hall N."/>
            <person name="Lorenzi H."/>
            <person name="Caler E."/>
        </authorList>
    </citation>
    <scope>NUCLEOTIDE SEQUENCE [LARGE SCALE GENOMIC DNA]</scope>
    <source>
        <strain evidence="3 4">IP1</strain>
    </source>
</reference>
<keyword evidence="3" id="KW-0482">Metalloprotease</keyword>
<dbReference type="Gene3D" id="3.30.830.10">
    <property type="entry name" value="Metalloenzyme, LuxS/M16 peptidase-like"/>
    <property type="match status" value="1"/>
</dbReference>
<evidence type="ECO:0000256" key="1">
    <source>
        <dbReference type="ARBA" id="ARBA00007261"/>
    </source>
</evidence>
<dbReference type="VEuPathDB" id="AmoebaDB:EIN_375640"/>
<dbReference type="InterPro" id="IPR050361">
    <property type="entry name" value="MPP/UQCRC_Complex"/>
</dbReference>
<dbReference type="PANTHER" id="PTHR11851:SF49">
    <property type="entry name" value="MITOCHONDRIAL-PROCESSING PEPTIDASE SUBUNIT ALPHA"/>
    <property type="match status" value="1"/>
</dbReference>
<dbReference type="GeneID" id="14882506"/>
<dbReference type="Proteomes" id="UP000014680">
    <property type="component" value="Unassembled WGS sequence"/>
</dbReference>
<dbReference type="Pfam" id="PF00675">
    <property type="entry name" value="Peptidase_M16"/>
    <property type="match status" value="1"/>
</dbReference>
<dbReference type="GO" id="GO:0008237">
    <property type="term" value="F:metallopeptidase activity"/>
    <property type="evidence" value="ECO:0007669"/>
    <property type="project" value="UniProtKB-KW"/>
</dbReference>
<keyword evidence="3" id="KW-0645">Protease</keyword>
<dbReference type="OrthoDB" id="10251424at2759"/>
<dbReference type="GO" id="GO:0046872">
    <property type="term" value="F:metal ion binding"/>
    <property type="evidence" value="ECO:0007669"/>
    <property type="project" value="InterPro"/>
</dbReference>
<feature type="domain" description="Peptidase M16 N-terminal" evidence="2">
    <location>
        <begin position="32"/>
        <end position="157"/>
    </location>
</feature>
<gene>
    <name evidence="3" type="ORF">EIN_375640</name>
</gene>
<dbReference type="KEGG" id="eiv:EIN_375640"/>
<organism evidence="3 4">
    <name type="scientific">Entamoeba invadens IP1</name>
    <dbReference type="NCBI Taxonomy" id="370355"/>
    <lineage>
        <taxon>Eukaryota</taxon>
        <taxon>Amoebozoa</taxon>
        <taxon>Evosea</taxon>
        <taxon>Archamoebae</taxon>
        <taxon>Mastigamoebida</taxon>
        <taxon>Entamoebidae</taxon>
        <taxon>Entamoeba</taxon>
    </lineage>
</organism>
<dbReference type="EMBL" id="KB207268">
    <property type="protein sequence ID" value="ELP83449.1"/>
    <property type="molecule type" value="Genomic_DNA"/>
</dbReference>
<comment type="similarity">
    <text evidence="1">Belongs to the peptidase M16 family.</text>
</comment>